<dbReference type="GO" id="GO:0004386">
    <property type="term" value="F:helicase activity"/>
    <property type="evidence" value="ECO:0007669"/>
    <property type="project" value="UniProtKB-KW"/>
</dbReference>
<keyword evidence="2 7" id="KW-0378">Hydrolase</keyword>
<comment type="caution">
    <text evidence="7">The sequence shown here is derived from an EMBL/GenBank/DDBJ whole genome shotgun (WGS) entry which is preliminary data.</text>
</comment>
<evidence type="ECO:0000256" key="3">
    <source>
        <dbReference type="ARBA" id="ARBA00022806"/>
    </source>
</evidence>
<keyword evidence="4" id="KW-0067">ATP-binding</keyword>
<evidence type="ECO:0000256" key="4">
    <source>
        <dbReference type="ARBA" id="ARBA00022840"/>
    </source>
</evidence>
<dbReference type="SUPFAM" id="SSF52540">
    <property type="entry name" value="P-loop containing nucleoside triphosphate hydrolases"/>
    <property type="match status" value="1"/>
</dbReference>
<proteinExistence type="predicted"/>
<dbReference type="InterPro" id="IPR054712">
    <property type="entry name" value="Cas3-like_dom"/>
</dbReference>
<dbReference type="GO" id="GO:0016787">
    <property type="term" value="F:hydrolase activity"/>
    <property type="evidence" value="ECO:0007669"/>
    <property type="project" value="UniProtKB-KW"/>
</dbReference>
<evidence type="ECO:0000313" key="7">
    <source>
        <dbReference type="EMBL" id="EQD53669.1"/>
    </source>
</evidence>
<evidence type="ECO:0000256" key="1">
    <source>
        <dbReference type="ARBA" id="ARBA00022741"/>
    </source>
</evidence>
<dbReference type="GO" id="GO:0005524">
    <property type="term" value="F:ATP binding"/>
    <property type="evidence" value="ECO:0007669"/>
    <property type="project" value="UniProtKB-KW"/>
</dbReference>
<dbReference type="GO" id="GO:0051607">
    <property type="term" value="P:defense response to virus"/>
    <property type="evidence" value="ECO:0007669"/>
    <property type="project" value="UniProtKB-KW"/>
</dbReference>
<reference evidence="7" key="2">
    <citation type="journal article" date="2014" name="ISME J.">
        <title>Microbial stratification in low pH oxic and suboxic macroscopic growths along an acid mine drainage.</title>
        <authorList>
            <person name="Mendez-Garcia C."/>
            <person name="Mesa V."/>
            <person name="Sprenger R.R."/>
            <person name="Richter M."/>
            <person name="Diez M.S."/>
            <person name="Solano J."/>
            <person name="Bargiela R."/>
            <person name="Golyshina O.V."/>
            <person name="Manteca A."/>
            <person name="Ramos J.L."/>
            <person name="Gallego J.R."/>
            <person name="Llorente I."/>
            <person name="Martins Dos Santos V.A."/>
            <person name="Jensen O.N."/>
            <person name="Pelaez A.I."/>
            <person name="Sanchez J."/>
            <person name="Ferrer M."/>
        </authorList>
    </citation>
    <scope>NUCLEOTIDE SEQUENCE</scope>
</reference>
<dbReference type="EMBL" id="AUZY01006654">
    <property type="protein sequence ID" value="EQD53669.1"/>
    <property type="molecule type" value="Genomic_DNA"/>
</dbReference>
<dbReference type="AlphaFoldDB" id="T1BK87"/>
<feature type="domain" description="CRISPR-associated nuclease/helicase Cas3" evidence="6">
    <location>
        <begin position="96"/>
        <end position="191"/>
    </location>
</feature>
<organism evidence="7">
    <name type="scientific">mine drainage metagenome</name>
    <dbReference type="NCBI Taxonomy" id="410659"/>
    <lineage>
        <taxon>unclassified sequences</taxon>
        <taxon>metagenomes</taxon>
        <taxon>ecological metagenomes</taxon>
    </lineage>
</organism>
<evidence type="ECO:0000259" key="6">
    <source>
        <dbReference type="Pfam" id="PF22590"/>
    </source>
</evidence>
<gene>
    <name evidence="7" type="ORF">B1B_10105</name>
</gene>
<name>T1BK87_9ZZZZ</name>
<dbReference type="Pfam" id="PF22590">
    <property type="entry name" value="Cas3-like_C_2"/>
    <property type="match status" value="1"/>
</dbReference>
<reference evidence="7" key="1">
    <citation type="submission" date="2013-08" db="EMBL/GenBank/DDBJ databases">
        <authorList>
            <person name="Mendez C."/>
            <person name="Richter M."/>
            <person name="Ferrer M."/>
            <person name="Sanchez J."/>
        </authorList>
    </citation>
    <scope>NUCLEOTIDE SEQUENCE</scope>
</reference>
<evidence type="ECO:0000256" key="2">
    <source>
        <dbReference type="ARBA" id="ARBA00022801"/>
    </source>
</evidence>
<evidence type="ECO:0000256" key="5">
    <source>
        <dbReference type="ARBA" id="ARBA00023118"/>
    </source>
</evidence>
<keyword evidence="3" id="KW-0347">Helicase</keyword>
<keyword evidence="1" id="KW-0547">Nucleotide-binding</keyword>
<keyword evidence="5" id="KW-0051">Antiviral defense</keyword>
<sequence>MRTQSLPATLAVPTLAALSHLASRYGSSVVFATATQPAFDTLSDAVSRHAATGWKPVEIVTGHARLFTNLKRVEVEWRDAKTSWHALAEELKTQPQALVVCNLKRHALALLDALKEKETDGVFHLSTNLCAEHRRAVLDRIRERLEQKQPCRLISTQCVEAGVDVDFPVVYRAFGPLDAIAQAAGRCNREGRLNAQGEYGHVVVFDPEDTDETRRQYPTFAYYQAAEVTRALHVEHGELDLNDPAIFRKYFEKLYDVTAPATMNNALEDAIQARDFVEVARRYRLIEQNTFQLLVPWIDRRDEFQALRIEAEQAGISARWMRRAQGLAVSVYKPRDAMPAWAIPAKLKPFGRTGGGVSDEWFILEGDYYDDTLGLVPPEGPQLFIA</sequence>
<dbReference type="Gene3D" id="3.40.50.300">
    <property type="entry name" value="P-loop containing nucleotide triphosphate hydrolases"/>
    <property type="match status" value="1"/>
</dbReference>
<accession>T1BK87</accession>
<protein>
    <submittedName>
        <fullName evidence="7">Metal dependent phosphohydrolase</fullName>
    </submittedName>
</protein>
<dbReference type="InterPro" id="IPR027417">
    <property type="entry name" value="P-loop_NTPase"/>
</dbReference>